<evidence type="ECO:0000313" key="2">
    <source>
        <dbReference type="EMBL" id="WPH04130.1"/>
    </source>
</evidence>
<evidence type="ECO:0000313" key="3">
    <source>
        <dbReference type="Proteomes" id="UP001303373"/>
    </source>
</evidence>
<name>A0AAQ3MAP8_9PEZI</name>
<accession>A0AAQ3MAP8</accession>
<sequence length="757" mass="87249">MRSHRTRATAQKTLNAIWVTDDVLAEALTRFSLVSQAHRRHGSHVPGPLEAQRRLAKRRMGIAAMGTTGPASTGMDWWAGLFGLGGGGAPIDYEKSWKWEPPLIRDLPFMKTNCELALATSMGQIDPPAAVEAETMTVTDNVALREPVDVIETSKAEFQNLLDIAQGSNTVESITMDRFLDFLRSSANESLAMNTATLVKWLNGRMVSSLAIEKLDEAIIEKINLETISEREIRHILVAWTRQEVENYEARVLSVFQNLGISRMTDVIDWTTLSLFPKSSTRRGRIINHDRVEKWLNAVHAFYASKIPDFDHPLWRRMYGNVFRFTNPEHIVGHLRRLEWSDLAMILLRSRTPFLEHSQVNAFTYTKNAYLRMPDKRAASDERAPVKVQVDTTKLDTLLDRYKFLRRFRQESAKANNEEILAGHGIQAMIDSLVILKDEGLPYQLMCEDMFAIVNMTRAAKTLDEFWKCIRKHKELDVTEKIVLTMIDRFRKEGIRSRTFVLRAAEIFRQYPSLYLSQFPELPLKLIDFGKGQPSNIFPLLHRRRIGHPLPDQHIEIVHLVAYKWAHAKNLTNRQAFTRVWECYRFLQDRQIPARPLMSRAIVQAGVTRYLMSGQRVPIEQAKYVCTIVKQCEGPKAAQALDQILWRIWNGDLTGYRGHSQIQNWISGVDKNQANDSVREVRKGPRFKAWGKKRVGMHLERVRQDYSTMRAIMEERKRQGHLNVKELDKETAAQDAMKWLETSQPRDNIADEANREQ</sequence>
<feature type="compositionally biased region" description="Basic and acidic residues" evidence="1">
    <location>
        <begin position="748"/>
        <end position="757"/>
    </location>
</feature>
<dbReference type="Proteomes" id="UP001303373">
    <property type="component" value="Chromosome 12"/>
</dbReference>
<organism evidence="2 3">
    <name type="scientific">Acrodontium crateriforme</name>
    <dbReference type="NCBI Taxonomy" id="150365"/>
    <lineage>
        <taxon>Eukaryota</taxon>
        <taxon>Fungi</taxon>
        <taxon>Dikarya</taxon>
        <taxon>Ascomycota</taxon>
        <taxon>Pezizomycotina</taxon>
        <taxon>Dothideomycetes</taxon>
        <taxon>Dothideomycetidae</taxon>
        <taxon>Mycosphaerellales</taxon>
        <taxon>Teratosphaeriaceae</taxon>
        <taxon>Acrodontium</taxon>
    </lineage>
</organism>
<protein>
    <submittedName>
        <fullName evidence="2">Uncharacterized protein</fullName>
    </submittedName>
</protein>
<dbReference type="EMBL" id="CP138591">
    <property type="protein sequence ID" value="WPH04130.1"/>
    <property type="molecule type" value="Genomic_DNA"/>
</dbReference>
<feature type="region of interest" description="Disordered" evidence="1">
    <location>
        <begin position="735"/>
        <end position="757"/>
    </location>
</feature>
<reference evidence="2 3" key="1">
    <citation type="submission" date="2023-11" db="EMBL/GenBank/DDBJ databases">
        <title>An acidophilic fungus is an integral part of prey digestion in a carnivorous sundew plant.</title>
        <authorList>
            <person name="Tsai I.J."/>
        </authorList>
    </citation>
    <scope>NUCLEOTIDE SEQUENCE [LARGE SCALE GENOMIC DNA]</scope>
    <source>
        <strain evidence="2">169a</strain>
    </source>
</reference>
<evidence type="ECO:0000256" key="1">
    <source>
        <dbReference type="SAM" id="MobiDB-lite"/>
    </source>
</evidence>
<keyword evidence="3" id="KW-1185">Reference proteome</keyword>
<gene>
    <name evidence="2" type="ORF">R9X50_00701500</name>
</gene>
<dbReference type="AlphaFoldDB" id="A0AAQ3MAP8"/>
<proteinExistence type="predicted"/>